<dbReference type="InterPro" id="IPR024508">
    <property type="entry name" value="DUF3226"/>
</dbReference>
<name>A0AAU8LYE2_9BACT</name>
<sequence>MARQHEKVLLVEGVEDQRVIPELVEANGIQWGDREKDWIVQIKSMNGVENLLDKQRINVQLKSSALKILGIILDADDEPADRWQSMRNCLLDRYPDIPEELPATGLIHPGEITVGVWMMPDNQKRGMLETFLEFLLPDNSEELWNLASQTCEQAAANGAAFKKAHTDKARIHTWLAWQNPPGRQLHNAITERILSPTSPQAAVFMQWFKDLFEV</sequence>
<gene>
    <name evidence="1" type="ORF">Q3M24_06030</name>
</gene>
<dbReference type="KEGG" id="eaj:Q3M24_06030"/>
<dbReference type="EMBL" id="CP159373">
    <property type="protein sequence ID" value="XCN74304.1"/>
    <property type="molecule type" value="Genomic_DNA"/>
</dbReference>
<reference evidence="1" key="1">
    <citation type="journal article" date="2024" name="Syst. Appl. Microbiol.">
        <title>First single-strain enrichments of Electrothrix cable bacteria, description of E. aestuarii sp. nov. and E. rattekaaiensis sp. nov., and proposal of a cable bacteria taxonomy following the rules of the SeqCode.</title>
        <authorList>
            <person name="Plum-Jensen L.E."/>
            <person name="Schramm A."/>
            <person name="Marshall I.P.G."/>
        </authorList>
    </citation>
    <scope>NUCLEOTIDE SEQUENCE</scope>
    <source>
        <strain evidence="1">Rat1</strain>
    </source>
</reference>
<proteinExistence type="predicted"/>
<accession>A0AAU8LYE2</accession>
<dbReference type="AlphaFoldDB" id="A0AAU8LYE2"/>
<protein>
    <submittedName>
        <fullName evidence="1">DUF3226 domain-containing protein</fullName>
    </submittedName>
</protein>
<reference evidence="1" key="2">
    <citation type="submission" date="2024-06" db="EMBL/GenBank/DDBJ databases">
        <authorList>
            <person name="Plum-Jensen L.E."/>
            <person name="Schramm A."/>
            <person name="Marshall I.P.G."/>
        </authorList>
    </citation>
    <scope>NUCLEOTIDE SEQUENCE</scope>
    <source>
        <strain evidence="1">Rat1</strain>
    </source>
</reference>
<evidence type="ECO:0000313" key="1">
    <source>
        <dbReference type="EMBL" id="XCN74304.1"/>
    </source>
</evidence>
<organism evidence="1">
    <name type="scientific">Candidatus Electrothrix aestuarii</name>
    <dbReference type="NCBI Taxonomy" id="3062594"/>
    <lineage>
        <taxon>Bacteria</taxon>
        <taxon>Pseudomonadati</taxon>
        <taxon>Thermodesulfobacteriota</taxon>
        <taxon>Desulfobulbia</taxon>
        <taxon>Desulfobulbales</taxon>
        <taxon>Desulfobulbaceae</taxon>
        <taxon>Candidatus Electrothrix</taxon>
    </lineage>
</organism>
<dbReference type="Pfam" id="PF11536">
    <property type="entry name" value="DUF3226"/>
    <property type="match status" value="1"/>
</dbReference>